<feature type="transmembrane region" description="Helical" evidence="1">
    <location>
        <begin position="106"/>
        <end position="127"/>
    </location>
</feature>
<dbReference type="RefSeq" id="WP_133966490.1">
    <property type="nucleotide sequence ID" value="NZ_CANLRM010000001.1"/>
</dbReference>
<sequence>MMSSLLNGNVLKLSIILFIVSSILMVLVKKVRKVFTKNKVQAIVYVLVLALLFGLTGLLGYYKILDNSPTNSFIAIEIIIFLLGIGHIFVLRSFFSELSENKNEFFGEFIITLAFLGIALLAFTQVISRFREPFVLTYLAVGFAFIIPLLVLKTYEFALSIPVPVYKKWFYPLNENIKDPTSNELSNPIVISFEFKKKFGDKDMSRFKVKAPEHMEFGKLFYFFVDDYNALHPERKIEVLGENNELAGWIFYFKPHWWSALRHIDANKTIEWNGIREENNIIVQRLKV</sequence>
<comment type="caution">
    <text evidence="2">The sequence shown here is derived from an EMBL/GenBank/DDBJ whole genome shotgun (WGS) entry which is preliminary data.</text>
</comment>
<evidence type="ECO:0000313" key="2">
    <source>
        <dbReference type="EMBL" id="TDY64217.1"/>
    </source>
</evidence>
<protein>
    <submittedName>
        <fullName evidence="2">Uncharacterized protein</fullName>
    </submittedName>
</protein>
<feature type="transmembrane region" description="Helical" evidence="1">
    <location>
        <begin position="6"/>
        <end position="28"/>
    </location>
</feature>
<name>A0A4R8MHY5_9FLAO</name>
<evidence type="ECO:0000256" key="1">
    <source>
        <dbReference type="SAM" id="Phobius"/>
    </source>
</evidence>
<accession>A0A4R8MHY5</accession>
<dbReference type="AlphaFoldDB" id="A0A4R8MHY5"/>
<dbReference type="InterPro" id="IPR035177">
    <property type="entry name" value="TssN"/>
</dbReference>
<feature type="transmembrane region" description="Helical" evidence="1">
    <location>
        <begin position="133"/>
        <end position="152"/>
    </location>
</feature>
<keyword evidence="1" id="KW-1133">Transmembrane helix</keyword>
<organism evidence="2 3">
    <name type="scientific">Algibacter lectus</name>
    <dbReference type="NCBI Taxonomy" id="221126"/>
    <lineage>
        <taxon>Bacteria</taxon>
        <taxon>Pseudomonadati</taxon>
        <taxon>Bacteroidota</taxon>
        <taxon>Flavobacteriia</taxon>
        <taxon>Flavobacteriales</taxon>
        <taxon>Flavobacteriaceae</taxon>
        <taxon>Algibacter</taxon>
    </lineage>
</organism>
<dbReference type="EMBL" id="SORL01000007">
    <property type="protein sequence ID" value="TDY64217.1"/>
    <property type="molecule type" value="Genomic_DNA"/>
</dbReference>
<keyword evidence="1" id="KW-0472">Membrane</keyword>
<dbReference type="Proteomes" id="UP000294824">
    <property type="component" value="Unassembled WGS sequence"/>
</dbReference>
<gene>
    <name evidence="2" type="ORF">DFQ06_1122</name>
</gene>
<dbReference type="Pfam" id="PF17555">
    <property type="entry name" value="TssN"/>
    <property type="match status" value="1"/>
</dbReference>
<reference evidence="2 3" key="1">
    <citation type="submission" date="2019-03" db="EMBL/GenBank/DDBJ databases">
        <title>Genomic Encyclopedia of Type Strains, Phase III (KMG-III): the genomes of soil and plant-associated and newly described type strains.</title>
        <authorList>
            <person name="Whitman W."/>
        </authorList>
    </citation>
    <scope>NUCLEOTIDE SEQUENCE [LARGE SCALE GENOMIC DNA]</scope>
    <source>
        <strain evidence="2 3">CECT 8301</strain>
    </source>
</reference>
<keyword evidence="3" id="KW-1185">Reference proteome</keyword>
<feature type="transmembrane region" description="Helical" evidence="1">
    <location>
        <begin position="40"/>
        <end position="62"/>
    </location>
</feature>
<proteinExistence type="predicted"/>
<feature type="transmembrane region" description="Helical" evidence="1">
    <location>
        <begin position="74"/>
        <end position="94"/>
    </location>
</feature>
<evidence type="ECO:0000313" key="3">
    <source>
        <dbReference type="Proteomes" id="UP000294824"/>
    </source>
</evidence>
<keyword evidence="1" id="KW-0812">Transmembrane</keyword>